<feature type="non-terminal residue" evidence="2">
    <location>
        <position position="128"/>
    </location>
</feature>
<keyword evidence="1" id="KW-1133">Transmembrane helix</keyword>
<reference evidence="2 3" key="1">
    <citation type="submission" date="2014-11" db="EMBL/GenBank/DDBJ databases">
        <title>Genetic blueprint of the zoonotic pathogen Toxocara canis.</title>
        <authorList>
            <person name="Zhu X.-Q."/>
            <person name="Korhonen P.K."/>
            <person name="Cai H."/>
            <person name="Young N.D."/>
            <person name="Nejsum P."/>
            <person name="von Samson-Himmelstjerna G."/>
            <person name="Boag P.R."/>
            <person name="Tan P."/>
            <person name="Li Q."/>
            <person name="Min J."/>
            <person name="Yang Y."/>
            <person name="Wang X."/>
            <person name="Fang X."/>
            <person name="Hall R.S."/>
            <person name="Hofmann A."/>
            <person name="Sternberg P.W."/>
            <person name="Jex A.R."/>
            <person name="Gasser R.B."/>
        </authorList>
    </citation>
    <scope>NUCLEOTIDE SEQUENCE [LARGE SCALE GENOMIC DNA]</scope>
    <source>
        <strain evidence="2">PN_DK_2014</strain>
    </source>
</reference>
<organism evidence="2 3">
    <name type="scientific">Toxocara canis</name>
    <name type="common">Canine roundworm</name>
    <dbReference type="NCBI Taxonomy" id="6265"/>
    <lineage>
        <taxon>Eukaryota</taxon>
        <taxon>Metazoa</taxon>
        <taxon>Ecdysozoa</taxon>
        <taxon>Nematoda</taxon>
        <taxon>Chromadorea</taxon>
        <taxon>Rhabditida</taxon>
        <taxon>Spirurina</taxon>
        <taxon>Ascaridomorpha</taxon>
        <taxon>Ascaridoidea</taxon>
        <taxon>Toxocaridae</taxon>
        <taxon>Toxocara</taxon>
    </lineage>
</organism>
<accession>A0A0B2VA90</accession>
<dbReference type="AlphaFoldDB" id="A0A0B2VA90"/>
<comment type="caution">
    <text evidence="2">The sequence shown here is derived from an EMBL/GenBank/DDBJ whole genome shotgun (WGS) entry which is preliminary data.</text>
</comment>
<sequence>MLKASNVSVSAAAGMSPEANAWSRIACLLFGFVMNSIFRSILVPVTLYEWYDTRFAVRYLSVLVLRWFIYNIHLSKSKPTNGLIIYSHVILLLSFSESIISNMECSCIGEFLCSLRAGALTIRRQLKS</sequence>
<keyword evidence="3" id="KW-1185">Reference proteome</keyword>
<keyword evidence="1" id="KW-0472">Membrane</keyword>
<proteinExistence type="predicted"/>
<feature type="transmembrane region" description="Helical" evidence="1">
    <location>
        <begin position="55"/>
        <end position="72"/>
    </location>
</feature>
<feature type="transmembrane region" description="Helical" evidence="1">
    <location>
        <begin position="21"/>
        <end position="43"/>
    </location>
</feature>
<evidence type="ECO:0000256" key="1">
    <source>
        <dbReference type="SAM" id="Phobius"/>
    </source>
</evidence>
<gene>
    <name evidence="2" type="ORF">Tcan_01067</name>
</gene>
<evidence type="ECO:0000313" key="2">
    <source>
        <dbReference type="EMBL" id="KHN77915.1"/>
    </source>
</evidence>
<keyword evidence="1" id="KW-0812">Transmembrane</keyword>
<dbReference type="EMBL" id="JPKZ01002211">
    <property type="protein sequence ID" value="KHN77915.1"/>
    <property type="molecule type" value="Genomic_DNA"/>
</dbReference>
<protein>
    <submittedName>
        <fullName evidence="2">Uncharacterized protein</fullName>
    </submittedName>
</protein>
<name>A0A0B2VA90_TOXCA</name>
<dbReference type="Proteomes" id="UP000031036">
    <property type="component" value="Unassembled WGS sequence"/>
</dbReference>
<evidence type="ECO:0000313" key="3">
    <source>
        <dbReference type="Proteomes" id="UP000031036"/>
    </source>
</evidence>